<dbReference type="GO" id="GO:0050131">
    <property type="term" value="F:N-methyl-L-amino-acid oxidase activity"/>
    <property type="evidence" value="ECO:0007669"/>
    <property type="project" value="UniProtKB-EC"/>
</dbReference>
<dbReference type="SUPFAM" id="SSF51905">
    <property type="entry name" value="FAD/NAD(P)-binding domain"/>
    <property type="match status" value="1"/>
</dbReference>
<dbReference type="AlphaFoldDB" id="A0AA46YJA4"/>
<dbReference type="SUPFAM" id="SSF54373">
    <property type="entry name" value="FAD-linked reductases, C-terminal domain"/>
    <property type="match status" value="1"/>
</dbReference>
<dbReference type="Proteomes" id="UP001164390">
    <property type="component" value="Chromosome"/>
</dbReference>
<sequence length="379" mass="40950">MTTDARVAVIGLGSVGSMALWRASLVSSSVVGFEAASPAHSRSAVGGDTRLFRMTYRDPHPYHPVLTRARTLWRELETDAGMPILHRVGGLSIGAADGSYIPALLESARANGTEHEILDSSEIGRQFPQHAVDDGDVAVYDPNAGYLRTDSAVLGAIHTAQQRGAEVVRDCRIRTIRESVDGVAVSDGERSWTFDRVVVAGGGWSGDLLPTHLREQVYPARIYLTWFHAREPEEFAPERFPIFIRISESMSMYGAPSIDGSTVKATLDGRSQPAEDASDLFRELTHAEVAETRETVQAFFPGLIPDIVRSDAYPDLYTTDRVPLVGAQPGSSRIFLATGCSGAGFKMSPAYASIAVDQALGLDSHPEAGFLSPSRFRAS</sequence>
<dbReference type="InterPro" id="IPR006076">
    <property type="entry name" value="FAD-dep_OxRdtase"/>
</dbReference>
<evidence type="ECO:0000256" key="1">
    <source>
        <dbReference type="ARBA" id="ARBA00001974"/>
    </source>
</evidence>
<dbReference type="Gene3D" id="3.30.9.10">
    <property type="entry name" value="D-Amino Acid Oxidase, subunit A, domain 2"/>
    <property type="match status" value="1"/>
</dbReference>
<evidence type="ECO:0000313" key="7">
    <source>
        <dbReference type="Proteomes" id="UP001164390"/>
    </source>
</evidence>
<keyword evidence="7" id="KW-1185">Reference proteome</keyword>
<dbReference type="GO" id="GO:0050660">
    <property type="term" value="F:flavin adenine dinucleotide binding"/>
    <property type="evidence" value="ECO:0007669"/>
    <property type="project" value="InterPro"/>
</dbReference>
<evidence type="ECO:0000256" key="2">
    <source>
        <dbReference type="ARBA" id="ARBA00022630"/>
    </source>
</evidence>
<keyword evidence="2" id="KW-0285">Flavoprotein</keyword>
<dbReference type="Pfam" id="PF01266">
    <property type="entry name" value="DAO"/>
    <property type="match status" value="1"/>
</dbReference>
<feature type="domain" description="FAD dependent oxidoreductase" evidence="5">
    <location>
        <begin position="6"/>
        <end position="357"/>
    </location>
</feature>
<name>A0AA46YJA4_9ACTN</name>
<dbReference type="GO" id="GO:0008115">
    <property type="term" value="F:sarcosine oxidase activity"/>
    <property type="evidence" value="ECO:0007669"/>
    <property type="project" value="TreeGrafter"/>
</dbReference>
<comment type="cofactor">
    <cofactor evidence="1">
        <name>FAD</name>
        <dbReference type="ChEBI" id="CHEBI:57692"/>
    </cofactor>
</comment>
<organism evidence="6 7">
    <name type="scientific">Solicola gregarius</name>
    <dbReference type="NCBI Taxonomy" id="2908642"/>
    <lineage>
        <taxon>Bacteria</taxon>
        <taxon>Bacillati</taxon>
        <taxon>Actinomycetota</taxon>
        <taxon>Actinomycetes</taxon>
        <taxon>Propionibacteriales</taxon>
        <taxon>Nocardioidaceae</taxon>
        <taxon>Solicola</taxon>
    </lineage>
</organism>
<dbReference type="NCBIfam" id="NF008425">
    <property type="entry name" value="PRK11259.1"/>
    <property type="match status" value="1"/>
</dbReference>
<keyword evidence="4 6" id="KW-0560">Oxidoreductase</keyword>
<dbReference type="PANTHER" id="PTHR10961">
    <property type="entry name" value="PEROXISOMAL SARCOSINE OXIDASE"/>
    <property type="match status" value="1"/>
</dbReference>
<reference evidence="6" key="1">
    <citation type="submission" date="2022-01" db="EMBL/GenBank/DDBJ databases">
        <title>Nocardioidaceae gen. sp. A5X3R13.</title>
        <authorList>
            <person name="Lopez Marin M.A."/>
            <person name="Uhlik O."/>
        </authorList>
    </citation>
    <scope>NUCLEOTIDE SEQUENCE</scope>
    <source>
        <strain evidence="6">A5X3R13</strain>
    </source>
</reference>
<dbReference type="EC" id="1.5.3.2" evidence="6"/>
<evidence type="ECO:0000313" key="6">
    <source>
        <dbReference type="EMBL" id="UYM04122.1"/>
    </source>
</evidence>
<proteinExistence type="predicted"/>
<protein>
    <submittedName>
        <fullName evidence="6">N-methyl-L-tryptophan oxidase</fullName>
        <ecNumber evidence="6">1.5.3.2</ecNumber>
    </submittedName>
</protein>
<evidence type="ECO:0000256" key="3">
    <source>
        <dbReference type="ARBA" id="ARBA00022827"/>
    </source>
</evidence>
<gene>
    <name evidence="6" type="primary">solA</name>
    <name evidence="6" type="ORF">L0C25_16445</name>
</gene>
<keyword evidence="3" id="KW-0274">FAD</keyword>
<dbReference type="InterPro" id="IPR045170">
    <property type="entry name" value="MTOX"/>
</dbReference>
<dbReference type="PANTHER" id="PTHR10961:SF7">
    <property type="entry name" value="FAD DEPENDENT OXIDOREDUCTASE DOMAIN-CONTAINING PROTEIN"/>
    <property type="match status" value="1"/>
</dbReference>
<accession>A0AA46YJA4</accession>
<evidence type="ECO:0000259" key="5">
    <source>
        <dbReference type="Pfam" id="PF01266"/>
    </source>
</evidence>
<dbReference type="RefSeq" id="WP_271632781.1">
    <property type="nucleotide sequence ID" value="NZ_CP094970.1"/>
</dbReference>
<dbReference type="KEGG" id="sgrg:L0C25_16445"/>
<dbReference type="EMBL" id="CP094970">
    <property type="protein sequence ID" value="UYM04122.1"/>
    <property type="molecule type" value="Genomic_DNA"/>
</dbReference>
<dbReference type="Gene3D" id="3.50.50.60">
    <property type="entry name" value="FAD/NAD(P)-binding domain"/>
    <property type="match status" value="1"/>
</dbReference>
<dbReference type="InterPro" id="IPR036188">
    <property type="entry name" value="FAD/NAD-bd_sf"/>
</dbReference>
<evidence type="ECO:0000256" key="4">
    <source>
        <dbReference type="ARBA" id="ARBA00023002"/>
    </source>
</evidence>